<evidence type="ECO:0000256" key="1">
    <source>
        <dbReference type="ARBA" id="ARBA00008812"/>
    </source>
</evidence>
<dbReference type="Proteomes" id="UP000567246">
    <property type="component" value="Unassembled WGS sequence"/>
</dbReference>
<feature type="domain" description="Lipid/polyisoprenoid-binding YceI-like" evidence="2">
    <location>
        <begin position="8"/>
        <end position="175"/>
    </location>
</feature>
<comment type="similarity">
    <text evidence="1">Belongs to the UPF0312 family.</text>
</comment>
<comment type="caution">
    <text evidence="3">The sequence shown here is derived from an EMBL/GenBank/DDBJ whole genome shotgun (WGS) entry which is preliminary data.</text>
</comment>
<dbReference type="EMBL" id="JACHMW010000001">
    <property type="protein sequence ID" value="MBB5849335.1"/>
    <property type="molecule type" value="Genomic_DNA"/>
</dbReference>
<dbReference type="AlphaFoldDB" id="A0A4Y8ZKY4"/>
<evidence type="ECO:0000313" key="3">
    <source>
        <dbReference type="EMBL" id="MBB5849335.1"/>
    </source>
</evidence>
<dbReference type="PANTHER" id="PTHR34406:SF1">
    <property type="entry name" value="PROTEIN YCEI"/>
    <property type="match status" value="1"/>
</dbReference>
<reference evidence="3 4" key="1">
    <citation type="submission" date="2020-08" db="EMBL/GenBank/DDBJ databases">
        <title>Sequencing the genomes of 1000 actinobacteria strains.</title>
        <authorList>
            <person name="Klenk H.-P."/>
        </authorList>
    </citation>
    <scope>NUCLEOTIDE SEQUENCE [LARGE SCALE GENOMIC DNA]</scope>
    <source>
        <strain evidence="3 4">DSM 17945</strain>
    </source>
</reference>
<evidence type="ECO:0000259" key="2">
    <source>
        <dbReference type="SMART" id="SM00867"/>
    </source>
</evidence>
<dbReference type="RefSeq" id="WP_184172845.1">
    <property type="nucleotide sequence ID" value="NZ_BAABAG010000019.1"/>
</dbReference>
<dbReference type="InterPro" id="IPR007372">
    <property type="entry name" value="Lipid/polyisoprenoid-bd_YceI"/>
</dbReference>
<dbReference type="SUPFAM" id="SSF101874">
    <property type="entry name" value="YceI-like"/>
    <property type="match status" value="1"/>
</dbReference>
<keyword evidence="4" id="KW-1185">Reference proteome</keyword>
<dbReference type="SMART" id="SM00867">
    <property type="entry name" value="YceI"/>
    <property type="match status" value="1"/>
</dbReference>
<proteinExistence type="inferred from homology"/>
<evidence type="ECO:0000313" key="4">
    <source>
        <dbReference type="Proteomes" id="UP000567246"/>
    </source>
</evidence>
<dbReference type="PANTHER" id="PTHR34406">
    <property type="entry name" value="PROTEIN YCEI"/>
    <property type="match status" value="1"/>
</dbReference>
<accession>A0A4Y8ZKY4</accession>
<organism evidence="3 4">
    <name type="scientific">Micrococcus endophyticus</name>
    <dbReference type="NCBI Taxonomy" id="455343"/>
    <lineage>
        <taxon>Bacteria</taxon>
        <taxon>Bacillati</taxon>
        <taxon>Actinomycetota</taxon>
        <taxon>Actinomycetes</taxon>
        <taxon>Micrococcales</taxon>
        <taxon>Micrococcaceae</taxon>
        <taxon>Micrococcus</taxon>
    </lineage>
</organism>
<dbReference type="Pfam" id="PF04264">
    <property type="entry name" value="YceI"/>
    <property type="match status" value="1"/>
</dbReference>
<gene>
    <name evidence="3" type="ORF">HDA33_001899</name>
</gene>
<sequence>MAQITTGTWNLDPAHSDVDFVVRHAGISKVRGTFAAVEGTLVVAEDFNASSVEVTVDVASINTKNEGRDQHLRSGDFFDVEQFPTMTFRSTEVRGAAEEFTLVGELTLHGVTRTVELEAELGGQDVDPFGTTRVGFEAKGEISRKDFGLTWNAATEAGGVLVSDKVKLEIGAAFVLPEADAQA</sequence>
<dbReference type="Gene3D" id="2.40.128.110">
    <property type="entry name" value="Lipid/polyisoprenoid-binding, YceI-like"/>
    <property type="match status" value="1"/>
</dbReference>
<protein>
    <submittedName>
        <fullName evidence="3">Polyisoprenoid-binding protein YceI</fullName>
    </submittedName>
</protein>
<name>A0A4Y8ZKY4_9MICC</name>
<dbReference type="InterPro" id="IPR036761">
    <property type="entry name" value="TTHA0802/YceI-like_sf"/>
</dbReference>